<name>A0A2T5LS00_9EURO</name>
<proteinExistence type="predicted"/>
<dbReference type="EMBL" id="MSFN02000006">
    <property type="protein sequence ID" value="PTU19051.1"/>
    <property type="molecule type" value="Genomic_DNA"/>
</dbReference>
<dbReference type="VEuPathDB" id="FungiDB:P175DRAFT_0510356"/>
<protein>
    <submittedName>
        <fullName evidence="1">Uncharacterized protein</fullName>
    </submittedName>
</protein>
<reference evidence="1 2" key="1">
    <citation type="journal article" date="2018" name="Proc. Natl. Acad. Sci. U.S.A.">
        <title>Linking secondary metabolites to gene clusters through genome sequencing of six diverse Aspergillus species.</title>
        <authorList>
            <person name="Kaerboelling I."/>
            <person name="Vesth T.C."/>
            <person name="Frisvad J.C."/>
            <person name="Nybo J.L."/>
            <person name="Theobald S."/>
            <person name="Kuo A."/>
            <person name="Bowyer P."/>
            <person name="Matsuda Y."/>
            <person name="Mondo S."/>
            <person name="Lyhne E.K."/>
            <person name="Kogle M.E."/>
            <person name="Clum A."/>
            <person name="Lipzen A."/>
            <person name="Salamov A."/>
            <person name="Ngan C.Y."/>
            <person name="Daum C."/>
            <person name="Chiniquy J."/>
            <person name="Barry K."/>
            <person name="LaButti K."/>
            <person name="Haridas S."/>
            <person name="Simmons B.A."/>
            <person name="Magnuson J.K."/>
            <person name="Mortensen U.H."/>
            <person name="Larsen T.O."/>
            <person name="Grigoriev I.V."/>
            <person name="Baker S.E."/>
            <person name="Andersen M.R."/>
        </authorList>
    </citation>
    <scope>NUCLEOTIDE SEQUENCE [LARGE SCALE GENOMIC DNA]</scope>
    <source>
        <strain evidence="1 2">IBT 24754</strain>
    </source>
</reference>
<evidence type="ECO:0000313" key="1">
    <source>
        <dbReference type="EMBL" id="PTU19051.1"/>
    </source>
</evidence>
<sequence length="195" mass="22101">MAAVITACLEFCIKLLNQKIKVYKYESPLICAMAVLGQGEVTWQGPESYPPIISQVLKVARFILVQKYIEIIRMWAAAAEQGSWTGDAADKELGFIINKGNLWSVASTGPFLQDARTWWPEPAMARTFTTQGEVNSPKIQKYFQQVAQFKEKLAVAHVNTKTNQRQNIYIKDGMMVFITTYHKGFHTSNNIKIIH</sequence>
<dbReference type="RefSeq" id="XP_040750443.1">
    <property type="nucleotide sequence ID" value="XM_040898505.1"/>
</dbReference>
<evidence type="ECO:0000313" key="2">
    <source>
        <dbReference type="Proteomes" id="UP000244073"/>
    </source>
</evidence>
<accession>A0A2T5LS00</accession>
<organism evidence="1 2">
    <name type="scientific">Aspergillus ochraceoroseus IBT 24754</name>
    <dbReference type="NCBI Taxonomy" id="1392256"/>
    <lineage>
        <taxon>Eukaryota</taxon>
        <taxon>Fungi</taxon>
        <taxon>Dikarya</taxon>
        <taxon>Ascomycota</taxon>
        <taxon>Pezizomycotina</taxon>
        <taxon>Eurotiomycetes</taxon>
        <taxon>Eurotiomycetidae</taxon>
        <taxon>Eurotiales</taxon>
        <taxon>Aspergillaceae</taxon>
        <taxon>Aspergillus</taxon>
        <taxon>Aspergillus subgen. Nidulantes</taxon>
    </lineage>
</organism>
<dbReference type="OrthoDB" id="4505768at2759"/>
<dbReference type="GeneID" id="63815387"/>
<dbReference type="Proteomes" id="UP000244073">
    <property type="component" value="Unassembled WGS sequence"/>
</dbReference>
<dbReference type="AlphaFoldDB" id="A0A2T5LS00"/>
<gene>
    <name evidence="1" type="ORF">P175DRAFT_0510356</name>
</gene>
<comment type="caution">
    <text evidence="1">The sequence shown here is derived from an EMBL/GenBank/DDBJ whole genome shotgun (WGS) entry which is preliminary data.</text>
</comment>